<dbReference type="AlphaFoldDB" id="A0A9X0B4H5"/>
<accession>A0A9X0B4H5</accession>
<dbReference type="GeneID" id="81374017"/>
<feature type="compositionally biased region" description="Basic and acidic residues" evidence="1">
    <location>
        <begin position="182"/>
        <end position="194"/>
    </location>
</feature>
<gene>
    <name evidence="2" type="ORF">N7509_010400</name>
</gene>
<dbReference type="OrthoDB" id="73788at2759"/>
<feature type="compositionally biased region" description="Polar residues" evidence="1">
    <location>
        <begin position="13"/>
        <end position="41"/>
    </location>
</feature>
<sequence>MTQHKRTGKSPDILQNQFHTPKQPTTPATTFHSRSAKSKITPSPAPTHLDNDQLDYITEGQPDATHQRQESAQLDDGSESETDYRPSLRTRANFTRFETNDDHPKRRRKANGMGNRVLDRGQSLRRGQAPKVPGAGKGKRKSMEKPDTKRDKTLTQMNFVRRYIPIDESDDNDSNMGYIETPHQDSTIEQRPTGEEEQTPKTSKRTAKPEPATSSKRNRRIFEQELDLSTGEPLTSGETQDTSLQEDQQNSLSSRLPLTPQKSRKLEIPSSQSPESPGLAIITSSQFRCATLSPTKRKPLNFRLQGDLIKEESPSAGPMIETQGPAGTSQLKTPTHISPNRSGSLVQEPQISADVARPCLPETGPSSLEALPADQGSNFQRIQRERTVVYETDADSSASESEDMEDEQPNLPRAQKPRESVPRLVEDSPRLQSDDSQELPLPETQPPGDMDFDPPSEPPMSDVSAYYQRVQPATQFPHEPVPTLNTQKLSELFPNEGNTQYPQHRALRPQNFPDPFSQSQTQSQEPDQTELVPESSPIREQQSSLDKTDHVFQRPRAPGTVVQVESSQPGRREESGPGNVLSRSQLLTSSVMESVALPNFWMGSQDSVGEPYSLPDQ</sequence>
<feature type="compositionally biased region" description="Polar residues" evidence="1">
    <location>
        <begin position="325"/>
        <end position="344"/>
    </location>
</feature>
<feature type="region of interest" description="Disordered" evidence="1">
    <location>
        <begin position="312"/>
        <end position="344"/>
    </location>
</feature>
<comment type="caution">
    <text evidence="2">The sequence shown here is derived from an EMBL/GenBank/DDBJ whole genome shotgun (WGS) entry which is preliminary data.</text>
</comment>
<feature type="region of interest" description="Disordered" evidence="1">
    <location>
        <begin position="357"/>
        <end position="583"/>
    </location>
</feature>
<dbReference type="Proteomes" id="UP001147747">
    <property type="component" value="Unassembled WGS sequence"/>
</dbReference>
<feature type="compositionally biased region" description="Basic and acidic residues" evidence="1">
    <location>
        <begin position="141"/>
        <end position="153"/>
    </location>
</feature>
<keyword evidence="3" id="KW-1185">Reference proteome</keyword>
<reference evidence="2" key="1">
    <citation type="submission" date="2022-12" db="EMBL/GenBank/DDBJ databases">
        <authorList>
            <person name="Petersen C."/>
        </authorList>
    </citation>
    <scope>NUCLEOTIDE SEQUENCE</scope>
    <source>
        <strain evidence="2">IBT 29677</strain>
    </source>
</reference>
<name>A0A9X0B4H5_9EURO</name>
<feature type="region of interest" description="Disordered" evidence="1">
    <location>
        <begin position="1"/>
        <end position="280"/>
    </location>
</feature>
<evidence type="ECO:0000313" key="3">
    <source>
        <dbReference type="Proteomes" id="UP001147747"/>
    </source>
</evidence>
<evidence type="ECO:0000256" key="1">
    <source>
        <dbReference type="SAM" id="MobiDB-lite"/>
    </source>
</evidence>
<evidence type="ECO:0000313" key="2">
    <source>
        <dbReference type="EMBL" id="KAJ5387859.1"/>
    </source>
</evidence>
<dbReference type="RefSeq" id="XP_056485657.1">
    <property type="nucleotide sequence ID" value="XM_056635037.1"/>
</dbReference>
<feature type="compositionally biased region" description="Polar residues" evidence="1">
    <location>
        <begin position="516"/>
        <end position="526"/>
    </location>
</feature>
<protein>
    <submittedName>
        <fullName evidence="2">Uncharacterized protein</fullName>
    </submittedName>
</protein>
<dbReference type="EMBL" id="JAPZBU010000009">
    <property type="protein sequence ID" value="KAJ5387859.1"/>
    <property type="molecule type" value="Genomic_DNA"/>
</dbReference>
<feature type="compositionally biased region" description="Basic and acidic residues" evidence="1">
    <location>
        <begin position="416"/>
        <end position="433"/>
    </location>
</feature>
<reference evidence="2" key="2">
    <citation type="journal article" date="2023" name="IMA Fungus">
        <title>Comparative genomic study of the Penicillium genus elucidates a diverse pangenome and 15 lateral gene transfer events.</title>
        <authorList>
            <person name="Petersen C."/>
            <person name="Sorensen T."/>
            <person name="Nielsen M.R."/>
            <person name="Sondergaard T.E."/>
            <person name="Sorensen J.L."/>
            <person name="Fitzpatrick D.A."/>
            <person name="Frisvad J.C."/>
            <person name="Nielsen K.L."/>
        </authorList>
    </citation>
    <scope>NUCLEOTIDE SEQUENCE</scope>
    <source>
        <strain evidence="2">IBT 29677</strain>
    </source>
</reference>
<organism evidence="2 3">
    <name type="scientific">Penicillium cosmopolitanum</name>
    <dbReference type="NCBI Taxonomy" id="1131564"/>
    <lineage>
        <taxon>Eukaryota</taxon>
        <taxon>Fungi</taxon>
        <taxon>Dikarya</taxon>
        <taxon>Ascomycota</taxon>
        <taxon>Pezizomycotina</taxon>
        <taxon>Eurotiomycetes</taxon>
        <taxon>Eurotiomycetidae</taxon>
        <taxon>Eurotiales</taxon>
        <taxon>Aspergillaceae</taxon>
        <taxon>Penicillium</taxon>
    </lineage>
</organism>
<feature type="compositionally biased region" description="Polar residues" evidence="1">
    <location>
        <begin position="232"/>
        <end position="256"/>
    </location>
</feature>
<proteinExistence type="predicted"/>